<organism evidence="1 2">
    <name type="scientific">Pyrodictium delaneyi</name>
    <dbReference type="NCBI Taxonomy" id="1273541"/>
    <lineage>
        <taxon>Archaea</taxon>
        <taxon>Thermoproteota</taxon>
        <taxon>Thermoprotei</taxon>
        <taxon>Desulfurococcales</taxon>
        <taxon>Pyrodictiaceae</taxon>
        <taxon>Pyrodictium</taxon>
    </lineage>
</organism>
<dbReference type="Proteomes" id="UP000058613">
    <property type="component" value="Chromosome"/>
</dbReference>
<accession>A0A0P0N4V2</accession>
<proteinExistence type="predicted"/>
<dbReference type="STRING" id="1273541.Pyrde_1242"/>
<evidence type="ECO:0000313" key="1">
    <source>
        <dbReference type="EMBL" id="ALL01290.1"/>
    </source>
</evidence>
<gene>
    <name evidence="1" type="ORF">Pyrde_1242</name>
</gene>
<dbReference type="AlphaFoldDB" id="A0A0P0N4V2"/>
<reference evidence="1 2" key="1">
    <citation type="submission" date="2015-10" db="EMBL/GenBank/DDBJ databases">
        <title>Complete genome sequence of hyperthermophilic archaeon Pyrodictium delaneyi Su06.</title>
        <authorList>
            <person name="Jung J.-H."/>
            <person name="Lin J."/>
            <person name="Holden J.F."/>
            <person name="Park C.-S."/>
        </authorList>
    </citation>
    <scope>NUCLEOTIDE SEQUENCE [LARGE SCALE GENOMIC DNA]</scope>
    <source>
        <strain evidence="1 2">Su06</strain>
    </source>
</reference>
<name>A0A0P0N4V2_9CREN</name>
<sequence>MVAVMPFVVSSVLSSTSVANLVVVGLGEKLRATVPRLNITLTDTGPPVVYRVENLEAGDVRVAVLVVKSDSGDVLVFRPGGCLEGCVVGNVSVDVDLVRDASARGPEVVMAPGGVFEVRIGGGKLLGVATASGGYAPVYASTVAQFAQEAAVAQSLKGTYFTFSNATTLLDLTENPDVVLTTNLTSDTTNTSILYSGVMKSACYYGYSLSASGDDDESVSGTYSYVEGAFMPYIDYLELSKVFMSNAVVVAGSSIVGGAGGDYSKPLIPVSVMVSAYALAPDPILQPRPMLMYIELGDGERVFCMASYFGSVAYPSGASTDDDDELEGLRLGWFGRVFVSSGETASGNFIKLCWSSGGATAERIEEVLYNMTLSSMNAARKPSFELVLDGASFDVLAGGIDIADYDYGLYAVLKAVPSPNYELYGMLYCPSSSIIYVNASSTGLDVVAGTAESPCRLLVAYNDTSSSQDYYFEYSVSYLELVSSNTTYSDGVGEILSGTVTVYNATLVDSGSLVGETAAGTTGSGRGRWWVSEASGSSGYVFVNKFPYKLKFVSVNVPKGSLRVYYSYIDQLLNDTDAFGFYYYSGWLYNVTSASQSAAASIYVRIDRFSGSGGEIAIYRFVPGVTGGLDPYFFLADTDGNGLTEMIFITEEVAPGYSGTRDDTIASDGSITYVWIPSLGLTLTATSLFIPHYGYASFFDASDYTTPINYIGCQDWSTAMIYLKFAKDFAVNGAQIAQVSVQFRYYFHDNAGDDTEDVENPLNGLFGFYLVDANGTITTSREYIYQELSIYEDTWPPNRNFITDAVYLPVPEEPKTFYVVFGFNDPYGVSQQLSGSGAYNDLEFSVAIEWLGMWLLSR</sequence>
<dbReference type="EMBL" id="CP013011">
    <property type="protein sequence ID" value="ALL01290.1"/>
    <property type="molecule type" value="Genomic_DNA"/>
</dbReference>
<evidence type="ECO:0000313" key="2">
    <source>
        <dbReference type="Proteomes" id="UP000058613"/>
    </source>
</evidence>
<dbReference type="KEGG" id="pdl:Pyrde_1242"/>
<protein>
    <submittedName>
        <fullName evidence="1">Uncharacterized protein</fullName>
    </submittedName>
</protein>